<keyword evidence="2" id="KW-1185">Reference proteome</keyword>
<proteinExistence type="predicted"/>
<evidence type="ECO:0000313" key="1">
    <source>
        <dbReference type="EMBL" id="KAL0120456.1"/>
    </source>
</evidence>
<dbReference type="Proteomes" id="UP001430953">
    <property type="component" value="Unassembled WGS sequence"/>
</dbReference>
<comment type="caution">
    <text evidence="1">The sequence shown here is derived from an EMBL/GenBank/DDBJ whole genome shotgun (WGS) entry which is preliminary data.</text>
</comment>
<name>A0AAW2FWV6_9HYME</name>
<dbReference type="SUPFAM" id="SSF88645">
    <property type="entry name" value="ssDNA viruses"/>
    <property type="match status" value="1"/>
</dbReference>
<dbReference type="InterPro" id="IPR016184">
    <property type="entry name" value="Capsid/spike_ssDNA_virus"/>
</dbReference>
<organism evidence="1 2">
    <name type="scientific">Cardiocondyla obscurior</name>
    <dbReference type="NCBI Taxonomy" id="286306"/>
    <lineage>
        <taxon>Eukaryota</taxon>
        <taxon>Metazoa</taxon>
        <taxon>Ecdysozoa</taxon>
        <taxon>Arthropoda</taxon>
        <taxon>Hexapoda</taxon>
        <taxon>Insecta</taxon>
        <taxon>Pterygota</taxon>
        <taxon>Neoptera</taxon>
        <taxon>Endopterygota</taxon>
        <taxon>Hymenoptera</taxon>
        <taxon>Apocrita</taxon>
        <taxon>Aculeata</taxon>
        <taxon>Formicoidea</taxon>
        <taxon>Formicidae</taxon>
        <taxon>Myrmicinae</taxon>
        <taxon>Cardiocondyla</taxon>
    </lineage>
</organism>
<reference evidence="1 2" key="1">
    <citation type="submission" date="2023-03" db="EMBL/GenBank/DDBJ databases">
        <title>High recombination rates correlate with genetic variation in Cardiocondyla obscurior ants.</title>
        <authorList>
            <person name="Errbii M."/>
        </authorList>
    </citation>
    <scope>NUCLEOTIDE SEQUENCE [LARGE SCALE GENOMIC DNA]</scope>
    <source>
        <strain evidence="1">Alpha-2009</strain>
        <tissue evidence="1">Whole body</tissue>
    </source>
</reference>
<evidence type="ECO:0000313" key="2">
    <source>
        <dbReference type="Proteomes" id="UP001430953"/>
    </source>
</evidence>
<sequence>MYGNINNHNDTMPRHQFGQPMMYNIYAAIANVKVDWISLRWLAMRSKLLYRSRRRSYVGAYADGDIEIPRGSHNLQPHTTQINIKNREAELVTQRTDQCKALTSVGDISRLIENPTYALSTPQLVSADSNQNFTDTQALFEIVAECEINTAYPTHRPGTKETNVPFDEQYFFTNQYIDSYSPMIAGQYIKDTS</sequence>
<protein>
    <submittedName>
        <fullName evidence="1">Uncharacterized protein</fullName>
    </submittedName>
</protein>
<accession>A0AAW2FWV6</accession>
<dbReference type="AlphaFoldDB" id="A0AAW2FWV6"/>
<dbReference type="EMBL" id="JADYXP020000007">
    <property type="protein sequence ID" value="KAL0120456.1"/>
    <property type="molecule type" value="Genomic_DNA"/>
</dbReference>
<gene>
    <name evidence="1" type="ORF">PUN28_008282</name>
</gene>